<evidence type="ECO:0000256" key="5">
    <source>
        <dbReference type="ARBA" id="ARBA00022991"/>
    </source>
</evidence>
<dbReference type="GO" id="GO:0009535">
    <property type="term" value="C:chloroplast thylakoid membrane"/>
    <property type="evidence" value="ECO:0007669"/>
    <property type="project" value="UniProtKB-SubCell"/>
</dbReference>
<accession>A0AAW1PZ88</accession>
<dbReference type="Pfam" id="PF00504">
    <property type="entry name" value="Chloroa_b-bind"/>
    <property type="match status" value="1"/>
</dbReference>
<keyword evidence="5 7" id="KW-0157">Chromophore</keyword>
<dbReference type="GO" id="GO:0009523">
    <property type="term" value="C:photosystem II"/>
    <property type="evidence" value="ECO:0007669"/>
    <property type="project" value="UniProtKB-KW"/>
</dbReference>
<keyword evidence="1 6" id="KW-0148">Chlorophyll</keyword>
<feature type="binding site" evidence="6">
    <location>
        <position position="232"/>
    </location>
    <ligand>
        <name>chlorophyll a</name>
        <dbReference type="ChEBI" id="CHEBI:58416"/>
        <label>1</label>
    </ligand>
</feature>
<organism evidence="8 9">
    <name type="scientific">Symbiochloris irregularis</name>
    <dbReference type="NCBI Taxonomy" id="706552"/>
    <lineage>
        <taxon>Eukaryota</taxon>
        <taxon>Viridiplantae</taxon>
        <taxon>Chlorophyta</taxon>
        <taxon>core chlorophytes</taxon>
        <taxon>Trebouxiophyceae</taxon>
        <taxon>Trebouxiales</taxon>
        <taxon>Trebouxiaceae</taxon>
        <taxon>Symbiochloris</taxon>
    </lineage>
</organism>
<evidence type="ECO:0000256" key="4">
    <source>
        <dbReference type="ARBA" id="ARBA00022640"/>
    </source>
</evidence>
<protein>
    <recommendedName>
        <fullName evidence="7">Chlorophyll a-b binding protein, chloroplastic</fullName>
    </recommendedName>
</protein>
<gene>
    <name evidence="8" type="ORF">WJX73_007717</name>
</gene>
<comment type="similarity">
    <text evidence="7">Belongs to the light-harvesting chlorophyll a/b-binding (LHC) protein family.</text>
</comment>
<reference evidence="8 9" key="1">
    <citation type="journal article" date="2024" name="Nat. Commun.">
        <title>Phylogenomics reveals the evolutionary origins of lichenization in chlorophyte algae.</title>
        <authorList>
            <person name="Puginier C."/>
            <person name="Libourel C."/>
            <person name="Otte J."/>
            <person name="Skaloud P."/>
            <person name="Haon M."/>
            <person name="Grisel S."/>
            <person name="Petersen M."/>
            <person name="Berrin J.G."/>
            <person name="Delaux P.M."/>
            <person name="Dal Grande F."/>
            <person name="Keller J."/>
        </authorList>
    </citation>
    <scope>NUCLEOTIDE SEQUENCE [LARGE SCALE GENOMIC DNA]</scope>
    <source>
        <strain evidence="8 9">SAG 2036</strain>
    </source>
</reference>
<evidence type="ECO:0000313" key="8">
    <source>
        <dbReference type="EMBL" id="KAK9813757.1"/>
    </source>
</evidence>
<dbReference type="Gene3D" id="1.10.3460.10">
    <property type="entry name" value="Chlorophyll a/b binding protein domain"/>
    <property type="match status" value="1"/>
</dbReference>
<dbReference type="SUPFAM" id="SSF103511">
    <property type="entry name" value="Chlorophyll a-b binding protein"/>
    <property type="match status" value="1"/>
</dbReference>
<dbReference type="GO" id="GO:0009522">
    <property type="term" value="C:photosystem I"/>
    <property type="evidence" value="ECO:0007669"/>
    <property type="project" value="UniProtKB-KW"/>
</dbReference>
<feature type="binding site" description="axial binding residue" evidence="6">
    <location>
        <position position="169"/>
    </location>
    <ligand>
        <name>chlorophyll b</name>
        <dbReference type="ChEBI" id="CHEBI:61721"/>
        <label>1</label>
    </ligand>
    <ligandPart>
        <name>Mg</name>
        <dbReference type="ChEBI" id="CHEBI:25107"/>
    </ligandPart>
</feature>
<dbReference type="InterPro" id="IPR001344">
    <property type="entry name" value="Chloro_AB-bd_pln"/>
</dbReference>
<comment type="caution">
    <text evidence="8">The sequence shown here is derived from an EMBL/GenBank/DDBJ whole genome shotgun (WGS) entry which is preliminary data.</text>
</comment>
<keyword evidence="7" id="KW-0603">Photosystem I</keyword>
<name>A0AAW1PZ88_9CHLO</name>
<evidence type="ECO:0000313" key="9">
    <source>
        <dbReference type="Proteomes" id="UP001465755"/>
    </source>
</evidence>
<keyword evidence="7" id="KW-0604">Photosystem II</keyword>
<proteinExistence type="inferred from homology"/>
<keyword evidence="2 7" id="KW-0150">Chloroplast</keyword>
<evidence type="ECO:0000256" key="6">
    <source>
        <dbReference type="PIRSR" id="PIRSR601344-1"/>
    </source>
</evidence>
<feature type="binding site" evidence="6">
    <location>
        <position position="203"/>
    </location>
    <ligand>
        <name>chlorophyll a</name>
        <dbReference type="ChEBI" id="CHEBI:58416"/>
        <label>1</label>
    </ligand>
</feature>
<evidence type="ECO:0000256" key="1">
    <source>
        <dbReference type="ARBA" id="ARBA00022494"/>
    </source>
</evidence>
<feature type="binding site" description="axial binding residue" evidence="6">
    <location>
        <position position="217"/>
    </location>
    <ligand>
        <name>chlorophyll a</name>
        <dbReference type="ChEBI" id="CHEBI:58416"/>
        <label>3</label>
    </ligand>
    <ligandPart>
        <name>Mg</name>
        <dbReference type="ChEBI" id="CHEBI:25107"/>
    </ligandPart>
</feature>
<keyword evidence="3 7" id="KW-0602">Photosynthesis</keyword>
<feature type="binding site" evidence="6">
    <location>
        <position position="200"/>
    </location>
    <ligand>
        <name>chlorophyll a</name>
        <dbReference type="ChEBI" id="CHEBI:58416"/>
        <label>1</label>
    </ligand>
</feature>
<evidence type="ECO:0000256" key="7">
    <source>
        <dbReference type="RuleBase" id="RU363080"/>
    </source>
</evidence>
<feature type="binding site" description="axial binding residue" evidence="6">
    <location>
        <position position="87"/>
    </location>
    <ligand>
        <name>chlorophyll b</name>
        <dbReference type="ChEBI" id="CHEBI:61721"/>
        <label>1</label>
    </ligand>
    <ligandPart>
        <name>Mg</name>
        <dbReference type="ChEBI" id="CHEBI:25107"/>
    </ligandPart>
</feature>
<sequence length="256" mass="27115">MAFLLPAAGNLAAHTSRSAGIGGTRLAAPSNATAVRVHAKAGNWLPGSKTPDYLEELPGSFGFDPLGLGRNPDSLRWYQQSEVFHCRLAMAAVAGILIPGILSKVGILNLPEWYDAGKVAQDGSPFAFSSLLVVEFYLFGFVEVKRWVDFAKPKSQGEPGSFFGLEGALAGSGENAYPGGFFDPLGFSQGSSLENYKLKEIKNGRLALIAFLGFSAQYVATGKGPLTNLSDHLADPWHNNFTTNGISIPPLPAGLA</sequence>
<dbReference type="PANTHER" id="PTHR21649">
    <property type="entry name" value="CHLOROPHYLL A/B BINDING PROTEIN"/>
    <property type="match status" value="1"/>
</dbReference>
<comment type="function">
    <text evidence="7">The light-harvesting complex (LHC) functions as a light receptor, it captures and delivers excitation energy to photosystems with which it is closely associated.</text>
</comment>
<dbReference type="Proteomes" id="UP001465755">
    <property type="component" value="Unassembled WGS sequence"/>
</dbReference>
<evidence type="ECO:0000256" key="2">
    <source>
        <dbReference type="ARBA" id="ARBA00022528"/>
    </source>
</evidence>
<dbReference type="EMBL" id="JALJOQ010000003">
    <property type="protein sequence ID" value="KAK9813757.1"/>
    <property type="molecule type" value="Genomic_DNA"/>
</dbReference>
<keyword evidence="4 7" id="KW-0934">Plastid</keyword>
<comment type="subcellular location">
    <subcellularLocation>
        <location evidence="7">Plastid</location>
        <location evidence="7">Chloroplast thylakoid membrane</location>
    </subcellularLocation>
</comment>
<dbReference type="InterPro" id="IPR022796">
    <property type="entry name" value="Chloroa_b-bind"/>
</dbReference>
<feature type="binding site" evidence="6">
    <location>
        <position position="199"/>
    </location>
    <ligand>
        <name>chlorophyll a</name>
        <dbReference type="ChEBI" id="CHEBI:58416"/>
        <label>1</label>
    </ligand>
</feature>
<feature type="binding site" evidence="6">
    <location>
        <position position="205"/>
    </location>
    <ligand>
        <name>chlorophyll a</name>
        <dbReference type="ChEBI" id="CHEBI:58416"/>
        <label>1</label>
    </ligand>
</feature>
<dbReference type="GO" id="GO:0009765">
    <property type="term" value="P:photosynthesis, light harvesting"/>
    <property type="evidence" value="ECO:0007669"/>
    <property type="project" value="InterPro"/>
</dbReference>
<feature type="binding site" evidence="6">
    <location>
        <position position="82"/>
    </location>
    <ligand>
        <name>chlorophyll a</name>
        <dbReference type="ChEBI" id="CHEBI:58416"/>
        <label>1</label>
    </ligand>
</feature>
<feature type="binding site" evidence="6">
    <location>
        <position position="85"/>
    </location>
    <ligand>
        <name>chlorophyll a</name>
        <dbReference type="ChEBI" id="CHEBI:58416"/>
        <label>1</label>
    </ligand>
</feature>
<dbReference type="AlphaFoldDB" id="A0AAW1PZ88"/>
<keyword evidence="9" id="KW-1185">Reference proteome</keyword>
<dbReference type="GO" id="GO:0016168">
    <property type="term" value="F:chlorophyll binding"/>
    <property type="evidence" value="ECO:0007669"/>
    <property type="project" value="UniProtKB-KW"/>
</dbReference>
<evidence type="ECO:0000256" key="3">
    <source>
        <dbReference type="ARBA" id="ARBA00022531"/>
    </source>
</evidence>
<keyword evidence="7" id="KW-0793">Thylakoid</keyword>